<feature type="domain" description="F-box/LRR-repeat protein 15/At3g58940/PEG3-like LRR" evidence="2">
    <location>
        <begin position="149"/>
        <end position="234"/>
    </location>
</feature>
<sequence>MEFRSGCRLGFLDSDHISTLTDDLLLLILARLPCIKVVAHTSILSRRWCGLWAHLRQIIFREVVFDSIEPALRQISCPPAVSLLEIHAPEQDMASTAQVNSLLSVAAELEPKEFVASFPSSFGLLGRSIIIDLPCFHRTTCIMLDHVYIRSVPVGVEFPMLEALSLLHCNGNLDALLSCCPRLCTLLLSGILFETCDLRVNSPSLQELVVNSFSTEHVNIVAPMLKKLEILFTVMLEVNISVLAPIVENVWWYCCYTEESIVFGLWYLELLGLQVEDRQGQLPLLHIRASVDSSLFPYEPNFAQEIEKHMVVDFSLLELDLKTDGHVFGALVFYLLQINQISSSLQKLKILLLRSVVKEECPTDCPCESTNWRSQAISLTALEEVQINGFEGVDHEFDLLKQLLVFAPKLKKIIVKLTQEVSSSNTRRTKIYNVFETYGSAECFVYLSSVLRPRGASSYRKSACGTLGQFTPLSDVSAQRPYERKDSEYLEYMTRKSASRRTTQPP</sequence>
<evidence type="ECO:0000313" key="3">
    <source>
        <dbReference type="EnsemblPlants" id="EMT26458"/>
    </source>
</evidence>
<dbReference type="InterPro" id="IPR055312">
    <property type="entry name" value="FBL15-like"/>
</dbReference>
<evidence type="ECO:0000256" key="1">
    <source>
        <dbReference type="SAM" id="MobiDB-lite"/>
    </source>
</evidence>
<organism evidence="3">
    <name type="scientific">Aegilops tauschii</name>
    <name type="common">Tausch's goatgrass</name>
    <name type="synonym">Aegilops squarrosa</name>
    <dbReference type="NCBI Taxonomy" id="37682"/>
    <lineage>
        <taxon>Eukaryota</taxon>
        <taxon>Viridiplantae</taxon>
        <taxon>Streptophyta</taxon>
        <taxon>Embryophyta</taxon>
        <taxon>Tracheophyta</taxon>
        <taxon>Spermatophyta</taxon>
        <taxon>Magnoliopsida</taxon>
        <taxon>Liliopsida</taxon>
        <taxon>Poales</taxon>
        <taxon>Poaceae</taxon>
        <taxon>BOP clade</taxon>
        <taxon>Pooideae</taxon>
        <taxon>Triticodae</taxon>
        <taxon>Triticeae</taxon>
        <taxon>Triticinae</taxon>
        <taxon>Aegilops</taxon>
    </lineage>
</organism>
<dbReference type="InterPro" id="IPR055411">
    <property type="entry name" value="LRR_FXL15/At3g58940/PEG3-like"/>
</dbReference>
<accession>M8BXD0</accession>
<dbReference type="Pfam" id="PF24758">
    <property type="entry name" value="LRR_At5g56370"/>
    <property type="match status" value="1"/>
</dbReference>
<proteinExistence type="predicted"/>
<dbReference type="PANTHER" id="PTHR34709:SF54">
    <property type="entry name" value="GENOME ASSEMBLY, CHROMOSOME: II"/>
    <property type="match status" value="1"/>
</dbReference>
<reference evidence="3" key="1">
    <citation type="submission" date="2015-06" db="UniProtKB">
        <authorList>
            <consortium name="EnsemblPlants"/>
        </authorList>
    </citation>
    <scope>IDENTIFICATION</scope>
</reference>
<name>M8BXD0_AEGTA</name>
<dbReference type="AlphaFoldDB" id="M8BXD0"/>
<evidence type="ECO:0000259" key="2">
    <source>
        <dbReference type="Pfam" id="PF24758"/>
    </source>
</evidence>
<protein>
    <recommendedName>
        <fullName evidence="2">F-box/LRR-repeat protein 15/At3g58940/PEG3-like LRR domain-containing protein</fullName>
    </recommendedName>
</protein>
<dbReference type="EnsemblPlants" id="EMT26458">
    <property type="protein sequence ID" value="EMT26458"/>
    <property type="gene ID" value="F775_16064"/>
</dbReference>
<feature type="region of interest" description="Disordered" evidence="1">
    <location>
        <begin position="478"/>
        <end position="506"/>
    </location>
</feature>
<dbReference type="PANTHER" id="PTHR34709">
    <property type="entry name" value="OS10G0396666 PROTEIN"/>
    <property type="match status" value="1"/>
</dbReference>